<evidence type="ECO:0000313" key="3">
    <source>
        <dbReference type="Proteomes" id="UP000276232"/>
    </source>
</evidence>
<dbReference type="InterPro" id="IPR029068">
    <property type="entry name" value="Glyas_Bleomycin-R_OHBP_Dase"/>
</dbReference>
<evidence type="ECO:0000313" key="2">
    <source>
        <dbReference type="EMBL" id="ROP26546.1"/>
    </source>
</evidence>
<dbReference type="EMBL" id="RJKN01000013">
    <property type="protein sequence ID" value="ROP26546.1"/>
    <property type="molecule type" value="Genomic_DNA"/>
</dbReference>
<accession>A0A3N1G8J3</accession>
<reference evidence="2 3" key="1">
    <citation type="journal article" date="2015" name="Stand. Genomic Sci.">
        <title>Genomic Encyclopedia of Bacterial and Archaeal Type Strains, Phase III: the genomes of soil and plant-associated and newly described type strains.</title>
        <authorList>
            <person name="Whitman W.B."/>
            <person name="Woyke T."/>
            <person name="Klenk H.P."/>
            <person name="Zhou Y."/>
            <person name="Lilburn T.G."/>
            <person name="Beck B.J."/>
            <person name="De Vos P."/>
            <person name="Vandamme P."/>
            <person name="Eisen J.A."/>
            <person name="Garrity G."/>
            <person name="Hugenholtz P."/>
            <person name="Kyrpides N.C."/>
        </authorList>
    </citation>
    <scope>NUCLEOTIDE SEQUENCE [LARGE SCALE GENOMIC DNA]</scope>
    <source>
        <strain evidence="2 3">CECT 7306</strain>
    </source>
</reference>
<sequence length="124" mass="12746">MAAVTGPDFLALQVRDVEASAAFYEEHLGLRRAPASPPGAVVFATTPVPLAVRAPLPGLDLDAVSPRPGAGVALWLHADDAQALHDALAAAGVEVLVPPADGPFGRTFTFADLDGYAVTVHDRA</sequence>
<dbReference type="PANTHER" id="PTHR36503">
    <property type="entry name" value="BLR2520 PROTEIN"/>
    <property type="match status" value="1"/>
</dbReference>
<dbReference type="InterPro" id="IPR004360">
    <property type="entry name" value="Glyas_Fos-R_dOase_dom"/>
</dbReference>
<keyword evidence="3" id="KW-1185">Reference proteome</keyword>
<dbReference type="GO" id="GO:0016829">
    <property type="term" value="F:lyase activity"/>
    <property type="evidence" value="ECO:0007669"/>
    <property type="project" value="UniProtKB-KW"/>
</dbReference>
<dbReference type="PROSITE" id="PS51819">
    <property type="entry name" value="VOC"/>
    <property type="match status" value="1"/>
</dbReference>
<dbReference type="SUPFAM" id="SSF54593">
    <property type="entry name" value="Glyoxalase/Bleomycin resistance protein/Dihydroxybiphenyl dioxygenase"/>
    <property type="match status" value="1"/>
</dbReference>
<dbReference type="Pfam" id="PF00903">
    <property type="entry name" value="Glyoxalase"/>
    <property type="match status" value="1"/>
</dbReference>
<dbReference type="PANTHER" id="PTHR36503:SF1">
    <property type="entry name" value="BLR2520 PROTEIN"/>
    <property type="match status" value="1"/>
</dbReference>
<evidence type="ECO:0000259" key="1">
    <source>
        <dbReference type="PROSITE" id="PS51819"/>
    </source>
</evidence>
<dbReference type="AlphaFoldDB" id="A0A3N1G8J3"/>
<dbReference type="InParanoid" id="A0A3N1G8J3"/>
<proteinExistence type="predicted"/>
<keyword evidence="2" id="KW-0456">Lyase</keyword>
<organism evidence="2 3">
    <name type="scientific">Pseudokineococcus lusitanus</name>
    <dbReference type="NCBI Taxonomy" id="763993"/>
    <lineage>
        <taxon>Bacteria</taxon>
        <taxon>Bacillati</taxon>
        <taxon>Actinomycetota</taxon>
        <taxon>Actinomycetes</taxon>
        <taxon>Kineosporiales</taxon>
        <taxon>Kineosporiaceae</taxon>
        <taxon>Pseudokineococcus</taxon>
    </lineage>
</organism>
<feature type="domain" description="VOC" evidence="1">
    <location>
        <begin position="6"/>
        <end position="123"/>
    </location>
</feature>
<dbReference type="Gene3D" id="3.10.180.10">
    <property type="entry name" value="2,3-Dihydroxybiphenyl 1,2-Dioxygenase, domain 1"/>
    <property type="match status" value="1"/>
</dbReference>
<dbReference type="Proteomes" id="UP000276232">
    <property type="component" value="Unassembled WGS sequence"/>
</dbReference>
<protein>
    <submittedName>
        <fullName evidence="2">Putative enzyme related to lactoylglutathione lyase</fullName>
    </submittedName>
</protein>
<comment type="caution">
    <text evidence="2">The sequence shown here is derived from an EMBL/GenBank/DDBJ whole genome shotgun (WGS) entry which is preliminary data.</text>
</comment>
<dbReference type="RefSeq" id="WP_199720379.1">
    <property type="nucleotide sequence ID" value="NZ_RJKN01000013.1"/>
</dbReference>
<name>A0A3N1G8J3_9ACTN</name>
<dbReference type="CDD" id="cd06587">
    <property type="entry name" value="VOC"/>
    <property type="match status" value="1"/>
</dbReference>
<gene>
    <name evidence="2" type="ORF">EDC03_3396</name>
</gene>
<dbReference type="InterPro" id="IPR037523">
    <property type="entry name" value="VOC_core"/>
</dbReference>